<name>A0A2D0IKJ4_9GAMM</name>
<dbReference type="AlphaFoldDB" id="A0A2D0IKJ4"/>
<dbReference type="OrthoDB" id="9115292at2"/>
<evidence type="ECO:0000313" key="2">
    <source>
        <dbReference type="EMBL" id="RKE87865.1"/>
    </source>
</evidence>
<dbReference type="Proteomes" id="UP000225605">
    <property type="component" value="Unassembled WGS sequence"/>
</dbReference>
<comment type="caution">
    <text evidence="1">The sequence shown here is derived from an EMBL/GenBank/DDBJ whole genome shotgun (WGS) entry which is preliminary data.</text>
</comment>
<evidence type="ECO:0000313" key="1">
    <source>
        <dbReference type="EMBL" id="PHM22293.1"/>
    </source>
</evidence>
<evidence type="ECO:0008006" key="5">
    <source>
        <dbReference type="Google" id="ProtNLM"/>
    </source>
</evidence>
<sequence length="111" mass="12778">MKDGDLFKRLDPVLPGRVFPYLIPPTERGSDSPWCIFSTYSLYTDVLSGHSVKMTRIQIDVYATTIERAEQICDDAFNAIKPLQPVEVERENSFEYDTELYRATMTGKIYT</sequence>
<protein>
    <recommendedName>
        <fullName evidence="5">Structure structural component</fullName>
    </recommendedName>
</protein>
<evidence type="ECO:0000313" key="4">
    <source>
        <dbReference type="Proteomes" id="UP000283568"/>
    </source>
</evidence>
<proteinExistence type="predicted"/>
<accession>A0A2D0IKJ4</accession>
<gene>
    <name evidence="2" type="ORF">BDE27_3407</name>
    <name evidence="1" type="ORF">Xehl_03791</name>
</gene>
<evidence type="ECO:0000313" key="3">
    <source>
        <dbReference type="Proteomes" id="UP000225605"/>
    </source>
</evidence>
<keyword evidence="4" id="KW-1185">Reference proteome</keyword>
<reference evidence="1 3" key="1">
    <citation type="journal article" date="2017" name="Nat. Microbiol.">
        <title>Natural product diversity associated with the nematode symbionts Photorhabdus and Xenorhabdus.</title>
        <authorList>
            <person name="Tobias N.J."/>
            <person name="Wolff H."/>
            <person name="Djahanschiri B."/>
            <person name="Grundmann F."/>
            <person name="Kronenwerth M."/>
            <person name="Shi Y.M."/>
            <person name="Simonyi S."/>
            <person name="Grun P."/>
            <person name="Shapiro-Ilan D."/>
            <person name="Pidot S.J."/>
            <person name="Stinear T.P."/>
            <person name="Ebersberger I."/>
            <person name="Bode H.B."/>
        </authorList>
    </citation>
    <scope>NUCLEOTIDE SEQUENCE [LARGE SCALE GENOMIC DNA]</scope>
    <source>
        <strain evidence="1 3">DSM 16337</strain>
    </source>
</reference>
<dbReference type="EMBL" id="RAQI01000006">
    <property type="protein sequence ID" value="RKE87865.1"/>
    <property type="molecule type" value="Genomic_DNA"/>
</dbReference>
<dbReference type="EMBL" id="NIBT01000031">
    <property type="protein sequence ID" value="PHM22293.1"/>
    <property type="molecule type" value="Genomic_DNA"/>
</dbReference>
<reference evidence="2 4" key="2">
    <citation type="submission" date="2018-09" db="EMBL/GenBank/DDBJ databases">
        <title>Genomic Encyclopedia of Archaeal and Bacterial Type Strains, Phase II (KMG-II): from individual species to whole genera.</title>
        <authorList>
            <person name="Goeker M."/>
        </authorList>
    </citation>
    <scope>NUCLEOTIDE SEQUENCE [LARGE SCALE GENOMIC DNA]</scope>
    <source>
        <strain evidence="2 4">DSM 16337</strain>
    </source>
</reference>
<dbReference type="Proteomes" id="UP000283568">
    <property type="component" value="Unassembled WGS sequence"/>
</dbReference>
<organism evidence="1 3">
    <name type="scientific">Xenorhabdus ehlersii</name>
    <dbReference type="NCBI Taxonomy" id="290111"/>
    <lineage>
        <taxon>Bacteria</taxon>
        <taxon>Pseudomonadati</taxon>
        <taxon>Pseudomonadota</taxon>
        <taxon>Gammaproteobacteria</taxon>
        <taxon>Enterobacterales</taxon>
        <taxon>Morganellaceae</taxon>
        <taxon>Xenorhabdus</taxon>
    </lineage>
</organism>